<protein>
    <submittedName>
        <fullName evidence="2">Uncharacterized protein</fullName>
    </submittedName>
</protein>
<evidence type="ECO:0000313" key="3">
    <source>
        <dbReference type="Proteomes" id="UP000518266"/>
    </source>
</evidence>
<gene>
    <name evidence="2" type="ORF">F7725_023541</name>
</gene>
<organism evidence="2 3">
    <name type="scientific">Dissostichus mawsoni</name>
    <name type="common">Antarctic cod</name>
    <dbReference type="NCBI Taxonomy" id="36200"/>
    <lineage>
        <taxon>Eukaryota</taxon>
        <taxon>Metazoa</taxon>
        <taxon>Chordata</taxon>
        <taxon>Craniata</taxon>
        <taxon>Vertebrata</taxon>
        <taxon>Euteleostomi</taxon>
        <taxon>Actinopterygii</taxon>
        <taxon>Neopterygii</taxon>
        <taxon>Teleostei</taxon>
        <taxon>Neoteleostei</taxon>
        <taxon>Acanthomorphata</taxon>
        <taxon>Eupercaria</taxon>
        <taxon>Perciformes</taxon>
        <taxon>Notothenioidei</taxon>
        <taxon>Nototheniidae</taxon>
        <taxon>Dissostichus</taxon>
    </lineage>
</organism>
<evidence type="ECO:0000256" key="1">
    <source>
        <dbReference type="SAM" id="MobiDB-lite"/>
    </source>
</evidence>
<evidence type="ECO:0000313" key="2">
    <source>
        <dbReference type="EMBL" id="KAF3841590.1"/>
    </source>
</evidence>
<keyword evidence="3" id="KW-1185">Reference proteome</keyword>
<feature type="compositionally biased region" description="Basic and acidic residues" evidence="1">
    <location>
        <begin position="56"/>
        <end position="68"/>
    </location>
</feature>
<feature type="compositionally biased region" description="Polar residues" evidence="1">
    <location>
        <begin position="43"/>
        <end position="53"/>
    </location>
</feature>
<dbReference type="Proteomes" id="UP000518266">
    <property type="component" value="Unassembled WGS sequence"/>
</dbReference>
<sequence length="76" mass="8868">MADSSMKLDPPRQETKKPWHRHKVRDTCTKPAPDSNRSDRKSLNNTKRYSNKNTKNKSELWPDSEEKPTSVGTRSR</sequence>
<dbReference type="AlphaFoldDB" id="A0A7J5XWT7"/>
<comment type="caution">
    <text evidence="2">The sequence shown here is derived from an EMBL/GenBank/DDBJ whole genome shotgun (WGS) entry which is preliminary data.</text>
</comment>
<accession>A0A7J5XWT7</accession>
<feature type="region of interest" description="Disordered" evidence="1">
    <location>
        <begin position="1"/>
        <end position="76"/>
    </location>
</feature>
<reference evidence="2 3" key="1">
    <citation type="submission" date="2020-03" db="EMBL/GenBank/DDBJ databases">
        <title>Dissostichus mawsoni Genome sequencing and assembly.</title>
        <authorList>
            <person name="Park H."/>
        </authorList>
    </citation>
    <scope>NUCLEOTIDE SEQUENCE [LARGE SCALE GENOMIC DNA]</scope>
    <source>
        <strain evidence="2">DM0001</strain>
        <tissue evidence="2">Muscle</tissue>
    </source>
</reference>
<proteinExistence type="predicted"/>
<dbReference type="EMBL" id="JAAKFY010000019">
    <property type="protein sequence ID" value="KAF3841590.1"/>
    <property type="molecule type" value="Genomic_DNA"/>
</dbReference>
<name>A0A7J5XWT7_DISMA</name>